<dbReference type="InterPro" id="IPR005511">
    <property type="entry name" value="SMP-30"/>
</dbReference>
<dbReference type="SUPFAM" id="SSF63829">
    <property type="entry name" value="Calcium-dependent phosphotriesterase"/>
    <property type="match status" value="1"/>
</dbReference>
<dbReference type="AlphaFoldDB" id="A0A099F9C7"/>
<dbReference type="EMBL" id="FOJO01000002">
    <property type="protein sequence ID" value="SFA41314.1"/>
    <property type="molecule type" value="Genomic_DNA"/>
</dbReference>
<dbReference type="Proteomes" id="UP000029846">
    <property type="component" value="Unassembled WGS sequence"/>
</dbReference>
<name>A0A099F9C7_9RHOB</name>
<keyword evidence="3" id="KW-0862">Zinc</keyword>
<keyword evidence="3" id="KW-0479">Metal-binding</keyword>
<reference evidence="5 7" key="2">
    <citation type="submission" date="2014-10" db="EMBL/GenBank/DDBJ databases">
        <title>Paracoccus sanguinis sp. nov., isolated from clinical specimens of New York State patients.</title>
        <authorList>
            <person name="Mingle L.A."/>
            <person name="Cole J.A."/>
            <person name="Lapierre P."/>
            <person name="Musser K.A."/>
        </authorList>
    </citation>
    <scope>NUCLEOTIDE SEQUENCE [LARGE SCALE GENOMIC DNA]</scope>
    <source>
        <strain evidence="5 7">JCM 14014</strain>
    </source>
</reference>
<feature type="binding site" evidence="3">
    <location>
        <position position="116"/>
    </location>
    <ligand>
        <name>substrate</name>
    </ligand>
</feature>
<dbReference type="PANTHER" id="PTHR10907">
    <property type="entry name" value="REGUCALCIN"/>
    <property type="match status" value="1"/>
</dbReference>
<feature type="binding site" evidence="3">
    <location>
        <position position="96"/>
    </location>
    <ligand>
        <name>substrate</name>
    </ligand>
</feature>
<dbReference type="GO" id="GO:0004341">
    <property type="term" value="F:gluconolactonase activity"/>
    <property type="evidence" value="ECO:0007669"/>
    <property type="project" value="TreeGrafter"/>
</dbReference>
<reference evidence="5 7" key="1">
    <citation type="submission" date="2014-09" db="EMBL/GenBank/DDBJ databases">
        <authorList>
            <person name="McGinnis J.M."/>
            <person name="Wolfgang W.J."/>
        </authorList>
    </citation>
    <scope>NUCLEOTIDE SEQUENCE [LARGE SCALE GENOMIC DNA]</scope>
    <source>
        <strain evidence="5 7">JCM 14014</strain>
    </source>
</reference>
<dbReference type="PRINTS" id="PR01790">
    <property type="entry name" value="SMP30FAMILY"/>
</dbReference>
<evidence type="ECO:0000313" key="8">
    <source>
        <dbReference type="Proteomes" id="UP000182312"/>
    </source>
</evidence>
<evidence type="ECO:0000256" key="1">
    <source>
        <dbReference type="ARBA" id="ARBA00008853"/>
    </source>
</evidence>
<dbReference type="RefSeq" id="WP_036738035.1">
    <property type="nucleotide sequence ID" value="NZ_FOJO01000002.1"/>
</dbReference>
<evidence type="ECO:0000313" key="7">
    <source>
        <dbReference type="Proteomes" id="UP000029846"/>
    </source>
</evidence>
<proteinExistence type="inferred from homology"/>
<dbReference type="PANTHER" id="PTHR10907:SF47">
    <property type="entry name" value="REGUCALCIN"/>
    <property type="match status" value="1"/>
</dbReference>
<dbReference type="InterPro" id="IPR011042">
    <property type="entry name" value="6-blade_b-propeller_TolB-like"/>
</dbReference>
<organism evidence="5 7">
    <name type="scientific">Paracoccus halophilus</name>
    <dbReference type="NCBI Taxonomy" id="376733"/>
    <lineage>
        <taxon>Bacteria</taxon>
        <taxon>Pseudomonadati</taxon>
        <taxon>Pseudomonadota</taxon>
        <taxon>Alphaproteobacteria</taxon>
        <taxon>Rhodobacterales</taxon>
        <taxon>Paracoccaceae</taxon>
        <taxon>Paracoccus</taxon>
    </lineage>
</organism>
<dbReference type="eggNOG" id="COG3386">
    <property type="taxonomic scope" value="Bacteria"/>
</dbReference>
<gene>
    <name evidence="5" type="ORF">IT41_01210</name>
    <name evidence="6" type="ORF">SAMN04487972_102117</name>
</gene>
<keyword evidence="7" id="KW-1185">Reference proteome</keyword>
<dbReference type="GO" id="GO:0005509">
    <property type="term" value="F:calcium ion binding"/>
    <property type="evidence" value="ECO:0007669"/>
    <property type="project" value="TreeGrafter"/>
</dbReference>
<dbReference type="STRING" id="376733.SAMN04487972_102117"/>
<feature type="active site" description="Proton donor/acceptor" evidence="2">
    <location>
        <position position="193"/>
    </location>
</feature>
<dbReference type="EMBL" id="JRKN01000001">
    <property type="protein sequence ID" value="KGJ06823.1"/>
    <property type="molecule type" value="Genomic_DNA"/>
</dbReference>
<dbReference type="Pfam" id="PF08450">
    <property type="entry name" value="SGL"/>
    <property type="match status" value="1"/>
</dbReference>
<feature type="binding site" evidence="3">
    <location>
        <position position="15"/>
    </location>
    <ligand>
        <name>a divalent metal cation</name>
        <dbReference type="ChEBI" id="CHEBI:60240"/>
    </ligand>
</feature>
<dbReference type="OrthoDB" id="2633250at2"/>
<accession>A0A099F9C7</accession>
<dbReference type="GO" id="GO:0019853">
    <property type="term" value="P:L-ascorbic acid biosynthetic process"/>
    <property type="evidence" value="ECO:0007669"/>
    <property type="project" value="TreeGrafter"/>
</dbReference>
<evidence type="ECO:0000313" key="5">
    <source>
        <dbReference type="EMBL" id="KGJ06823.1"/>
    </source>
</evidence>
<reference evidence="6 8" key="3">
    <citation type="submission" date="2016-10" db="EMBL/GenBank/DDBJ databases">
        <authorList>
            <person name="de Groot N.N."/>
        </authorList>
    </citation>
    <scope>NUCLEOTIDE SEQUENCE [LARGE SCALE GENOMIC DNA]</scope>
    <source>
        <strain evidence="6 8">CGMCC 1.6117</strain>
    </source>
</reference>
<feature type="binding site" evidence="3">
    <location>
        <position position="193"/>
    </location>
    <ligand>
        <name>a divalent metal cation</name>
        <dbReference type="ChEBI" id="CHEBI:60240"/>
    </ligand>
</feature>
<feature type="domain" description="SMP-30/Gluconolactonase/LRE-like region" evidence="4">
    <location>
        <begin position="13"/>
        <end position="252"/>
    </location>
</feature>
<dbReference type="InterPro" id="IPR013658">
    <property type="entry name" value="SGL"/>
</dbReference>
<comment type="similarity">
    <text evidence="1">Belongs to the SMP-30/CGR1 family.</text>
</comment>
<evidence type="ECO:0000259" key="4">
    <source>
        <dbReference type="Pfam" id="PF08450"/>
    </source>
</evidence>
<dbReference type="Gene3D" id="2.120.10.30">
    <property type="entry name" value="TolB, C-terminal domain"/>
    <property type="match status" value="1"/>
</dbReference>
<feature type="binding site" evidence="3">
    <location>
        <position position="98"/>
    </location>
    <ligand>
        <name>substrate</name>
    </ligand>
</feature>
<evidence type="ECO:0000256" key="2">
    <source>
        <dbReference type="PIRSR" id="PIRSR605511-1"/>
    </source>
</evidence>
<protein>
    <submittedName>
        <fullName evidence="5">Gluconolactonase</fullName>
    </submittedName>
    <submittedName>
        <fullName evidence="6">Sugar lactone lactonase YvrE</fullName>
    </submittedName>
</protein>
<comment type="cofactor">
    <cofactor evidence="3">
        <name>Zn(2+)</name>
        <dbReference type="ChEBI" id="CHEBI:29105"/>
    </cofactor>
    <text evidence="3">Binds 1 divalent metal cation per subunit.</text>
</comment>
<evidence type="ECO:0000313" key="6">
    <source>
        <dbReference type="EMBL" id="SFA41314.1"/>
    </source>
</evidence>
<evidence type="ECO:0000256" key="3">
    <source>
        <dbReference type="PIRSR" id="PIRSR605511-2"/>
    </source>
</evidence>
<dbReference type="Proteomes" id="UP000182312">
    <property type="component" value="Unassembled WGS sequence"/>
</dbReference>
<feature type="binding site" evidence="3">
    <location>
        <position position="143"/>
    </location>
    <ligand>
        <name>a divalent metal cation</name>
        <dbReference type="ChEBI" id="CHEBI:60240"/>
    </ligand>
</feature>
<sequence length="283" mass="31316">MSAELFDSRRCELGEGAFWHPEREQAFWFDIHGRRLLSRDGDRELSWQFGEKPSAAGWIDRDRLLIATETGLARFDLGDGSLGQVVAIEADQPGNRSNDGRADPFGGFWIGTMAHDAGRGKGAIYRYYRGELRKLRANMSIPNAICFSPDGRKVYFADTAEQKVWSQALDDQGWPLAEPRIFLDLAGSDQNPDGAVTDDQGRFWNARWGSGTVTCHAPDDGRLLQRIDLPAAQVSCPAFIGAALDRMMVTSAAENLNGPQDGRTWLVVPANARGRPEPPVLIR</sequence>